<feature type="region of interest" description="Disordered" evidence="1">
    <location>
        <begin position="1"/>
        <end position="81"/>
    </location>
</feature>
<evidence type="ECO:0000256" key="1">
    <source>
        <dbReference type="SAM" id="MobiDB-lite"/>
    </source>
</evidence>
<name>B7K6U4_GLOC7</name>
<dbReference type="AlphaFoldDB" id="B7K6U4"/>
<feature type="compositionally biased region" description="Basic and acidic residues" evidence="1">
    <location>
        <begin position="58"/>
        <end position="68"/>
    </location>
</feature>
<dbReference type="HOGENOM" id="CLU_176869_0_0_3"/>
<gene>
    <name evidence="2" type="ordered locus">PCC7424_4274</name>
</gene>
<organism evidence="2 3">
    <name type="scientific">Gloeothece citriformis (strain PCC 7424)</name>
    <name type="common">Cyanothece sp. (strain PCC 7424)</name>
    <dbReference type="NCBI Taxonomy" id="65393"/>
    <lineage>
        <taxon>Bacteria</taxon>
        <taxon>Bacillati</taxon>
        <taxon>Cyanobacteriota</taxon>
        <taxon>Cyanophyceae</taxon>
        <taxon>Oscillatoriophycideae</taxon>
        <taxon>Chroococcales</taxon>
        <taxon>Aphanothecaceae</taxon>
        <taxon>Gloeothece</taxon>
        <taxon>Gloeothece citriformis</taxon>
    </lineage>
</organism>
<evidence type="ECO:0000313" key="3">
    <source>
        <dbReference type="Proteomes" id="UP000002384"/>
    </source>
</evidence>
<dbReference type="OrthoDB" id="465921at2"/>
<evidence type="ECO:0000313" key="2">
    <source>
        <dbReference type="EMBL" id="ACK72643.1"/>
    </source>
</evidence>
<keyword evidence="3" id="KW-1185">Reference proteome</keyword>
<accession>B7K6U4</accession>
<feature type="compositionally biased region" description="Polar residues" evidence="1">
    <location>
        <begin position="47"/>
        <end position="57"/>
    </location>
</feature>
<protein>
    <submittedName>
        <fullName evidence="2">Uncharacterized protein</fullName>
    </submittedName>
</protein>
<dbReference type="STRING" id="65393.PCC7424_4274"/>
<dbReference type="EMBL" id="CP001291">
    <property type="protein sequence ID" value="ACK72643.1"/>
    <property type="molecule type" value="Genomic_DNA"/>
</dbReference>
<sequence length="81" mass="8564">MAQENKHNQETMSEDVAQNPGARTAETNQNPAITEEEARNAAAGETPNASGSTTPSTAEDHVPSRSDPEATDLPTSYDPQP</sequence>
<dbReference type="eggNOG" id="ENOG502ZX97">
    <property type="taxonomic scope" value="Bacteria"/>
</dbReference>
<reference evidence="3" key="1">
    <citation type="journal article" date="2011" name="MBio">
        <title>Novel metabolic attributes of the genus Cyanothece, comprising a group of unicellular nitrogen-fixing Cyanobacteria.</title>
        <authorList>
            <person name="Bandyopadhyay A."/>
            <person name="Elvitigala T."/>
            <person name="Welsh E."/>
            <person name="Stockel J."/>
            <person name="Liberton M."/>
            <person name="Min H."/>
            <person name="Sherman L.A."/>
            <person name="Pakrasi H.B."/>
        </authorList>
    </citation>
    <scope>NUCLEOTIDE SEQUENCE [LARGE SCALE GENOMIC DNA]</scope>
    <source>
        <strain evidence="3">PCC 7424</strain>
    </source>
</reference>
<dbReference type="Proteomes" id="UP000002384">
    <property type="component" value="Chromosome"/>
</dbReference>
<dbReference type="KEGG" id="cyc:PCC7424_4274"/>
<dbReference type="RefSeq" id="WP_015956228.1">
    <property type="nucleotide sequence ID" value="NC_011729.1"/>
</dbReference>
<proteinExistence type="predicted"/>